<dbReference type="Pfam" id="PF01261">
    <property type="entry name" value="AP_endonuc_2"/>
    <property type="match status" value="1"/>
</dbReference>
<dbReference type="InterPro" id="IPR050312">
    <property type="entry name" value="IolE/XylAMocC-like"/>
</dbReference>
<reference evidence="3" key="1">
    <citation type="journal article" date="2019" name="Int. J. Syst. Evol. Microbiol.">
        <title>The Global Catalogue of Microorganisms (GCM) 10K type strain sequencing project: providing services to taxonomists for standard genome sequencing and annotation.</title>
        <authorList>
            <consortium name="The Broad Institute Genomics Platform"/>
            <consortium name="The Broad Institute Genome Sequencing Center for Infectious Disease"/>
            <person name="Wu L."/>
            <person name="Ma J."/>
        </authorList>
    </citation>
    <scope>NUCLEOTIDE SEQUENCE [LARGE SCALE GENOMIC DNA]</scope>
    <source>
        <strain evidence="3">CGMCC 4.7317</strain>
    </source>
</reference>
<dbReference type="InterPro" id="IPR036237">
    <property type="entry name" value="Xyl_isomerase-like_sf"/>
</dbReference>
<comment type="caution">
    <text evidence="2">The sequence shown here is derived from an EMBL/GenBank/DDBJ whole genome shotgun (WGS) entry which is preliminary data.</text>
</comment>
<feature type="domain" description="Xylose isomerase-like TIM barrel" evidence="1">
    <location>
        <begin position="39"/>
        <end position="268"/>
    </location>
</feature>
<name>A0ABW1SYH0_9ACTN</name>
<protein>
    <submittedName>
        <fullName evidence="2">Sugar phosphate isomerase/epimerase family protein</fullName>
    </submittedName>
</protein>
<keyword evidence="2" id="KW-0413">Isomerase</keyword>
<evidence type="ECO:0000259" key="1">
    <source>
        <dbReference type="Pfam" id="PF01261"/>
    </source>
</evidence>
<accession>A0ABW1SYH0</accession>
<keyword evidence="3" id="KW-1185">Reference proteome</keyword>
<evidence type="ECO:0000313" key="2">
    <source>
        <dbReference type="EMBL" id="MFC6237301.1"/>
    </source>
</evidence>
<dbReference type="GO" id="GO:0016853">
    <property type="term" value="F:isomerase activity"/>
    <property type="evidence" value="ECO:0007669"/>
    <property type="project" value="UniProtKB-KW"/>
</dbReference>
<dbReference type="Proteomes" id="UP001596138">
    <property type="component" value="Unassembled WGS sequence"/>
</dbReference>
<organism evidence="2 3">
    <name type="scientific">Longivirga aurantiaca</name>
    <dbReference type="NCBI Taxonomy" id="1837743"/>
    <lineage>
        <taxon>Bacteria</taxon>
        <taxon>Bacillati</taxon>
        <taxon>Actinomycetota</taxon>
        <taxon>Actinomycetes</taxon>
        <taxon>Sporichthyales</taxon>
        <taxon>Sporichthyaceae</taxon>
        <taxon>Longivirga</taxon>
    </lineage>
</organism>
<dbReference type="EMBL" id="JBHSTI010000008">
    <property type="protein sequence ID" value="MFC6237301.1"/>
    <property type="molecule type" value="Genomic_DNA"/>
</dbReference>
<dbReference type="PANTHER" id="PTHR12110">
    <property type="entry name" value="HYDROXYPYRUVATE ISOMERASE"/>
    <property type="match status" value="1"/>
</dbReference>
<dbReference type="InterPro" id="IPR013022">
    <property type="entry name" value="Xyl_isomerase-like_TIM-brl"/>
</dbReference>
<evidence type="ECO:0000313" key="3">
    <source>
        <dbReference type="Proteomes" id="UP001596138"/>
    </source>
</evidence>
<dbReference type="Gene3D" id="3.20.20.150">
    <property type="entry name" value="Divalent-metal-dependent TIM barrel enzymes"/>
    <property type="match status" value="1"/>
</dbReference>
<dbReference type="PANTHER" id="PTHR12110:SF41">
    <property type="entry name" value="INOSOSE DEHYDRATASE"/>
    <property type="match status" value="1"/>
</dbReference>
<proteinExistence type="predicted"/>
<dbReference type="SUPFAM" id="SSF51658">
    <property type="entry name" value="Xylose isomerase-like"/>
    <property type="match status" value="1"/>
</dbReference>
<dbReference type="RefSeq" id="WP_386764485.1">
    <property type="nucleotide sequence ID" value="NZ_JBHSTI010000008.1"/>
</dbReference>
<gene>
    <name evidence="2" type="ORF">ACFQGU_05400</name>
</gene>
<sequence length="279" mass="29901">MKLGYHSITWGGVLGHPVGVTSIKDLFYCGVGDIADAARDIAEAGYTGTEMFDGDVAKYADRPDDLLGLLEANGLELVSVYTGANFIYADILPDEMDKISRAIELAVRFGAERLVVGGGARRAAGTTDEDYIALGNGLDLVDRMAADRGLVATYHPHLTTIVENPVELARIMDLSEIGLCPDTGHLAAAGGDPAAMIRSHSDRIKHVHLKDWKPDPFTWTPLGAGTLDFTDIVRAVTETGYDSWLMVELDEYAGSNLEAAKASKAHLDQIITELGITLG</sequence>